<feature type="compositionally biased region" description="Basic and acidic residues" evidence="1">
    <location>
        <begin position="76"/>
        <end position="89"/>
    </location>
</feature>
<feature type="compositionally biased region" description="Basic residues" evidence="1">
    <location>
        <begin position="288"/>
        <end position="298"/>
    </location>
</feature>
<dbReference type="Proteomes" id="UP000267251">
    <property type="component" value="Unassembled WGS sequence"/>
</dbReference>
<feature type="compositionally biased region" description="Low complexity" evidence="1">
    <location>
        <begin position="301"/>
        <end position="351"/>
    </location>
</feature>
<evidence type="ECO:0000256" key="1">
    <source>
        <dbReference type="SAM" id="MobiDB-lite"/>
    </source>
</evidence>
<proteinExistence type="predicted"/>
<protein>
    <submittedName>
        <fullName evidence="2">Uncharacterized protein</fullName>
    </submittedName>
</protein>
<feature type="compositionally biased region" description="Gly residues" evidence="1">
    <location>
        <begin position="276"/>
        <end position="287"/>
    </location>
</feature>
<name>A0A4P9Y1X9_9FUNG</name>
<reference evidence="3" key="1">
    <citation type="journal article" date="2018" name="Nat. Microbiol.">
        <title>Leveraging single-cell genomics to expand the fungal tree of life.</title>
        <authorList>
            <person name="Ahrendt S.R."/>
            <person name="Quandt C.A."/>
            <person name="Ciobanu D."/>
            <person name="Clum A."/>
            <person name="Salamov A."/>
            <person name="Andreopoulos B."/>
            <person name="Cheng J.F."/>
            <person name="Woyke T."/>
            <person name="Pelin A."/>
            <person name="Henrissat B."/>
            <person name="Reynolds N.K."/>
            <person name="Benny G.L."/>
            <person name="Smith M.E."/>
            <person name="James T.Y."/>
            <person name="Grigoriev I.V."/>
        </authorList>
    </citation>
    <scope>NUCLEOTIDE SEQUENCE [LARGE SCALE GENOMIC DNA]</scope>
</reference>
<keyword evidence="3" id="KW-1185">Reference proteome</keyword>
<feature type="region of interest" description="Disordered" evidence="1">
    <location>
        <begin position="204"/>
        <end position="351"/>
    </location>
</feature>
<feature type="compositionally biased region" description="Basic residues" evidence="1">
    <location>
        <begin position="217"/>
        <end position="232"/>
    </location>
</feature>
<evidence type="ECO:0000313" key="3">
    <source>
        <dbReference type="Proteomes" id="UP000267251"/>
    </source>
</evidence>
<gene>
    <name evidence="2" type="ORF">BJ684DRAFT_20710</name>
</gene>
<evidence type="ECO:0000313" key="2">
    <source>
        <dbReference type="EMBL" id="RKP12763.1"/>
    </source>
</evidence>
<feature type="region of interest" description="Disordered" evidence="1">
    <location>
        <begin position="1"/>
        <end position="20"/>
    </location>
</feature>
<organism evidence="2 3">
    <name type="scientific">Piptocephalis cylindrospora</name>
    <dbReference type="NCBI Taxonomy" id="1907219"/>
    <lineage>
        <taxon>Eukaryota</taxon>
        <taxon>Fungi</taxon>
        <taxon>Fungi incertae sedis</taxon>
        <taxon>Zoopagomycota</taxon>
        <taxon>Zoopagomycotina</taxon>
        <taxon>Zoopagomycetes</taxon>
        <taxon>Zoopagales</taxon>
        <taxon>Piptocephalidaceae</taxon>
        <taxon>Piptocephalis</taxon>
    </lineage>
</organism>
<feature type="region of interest" description="Disordered" evidence="1">
    <location>
        <begin position="55"/>
        <end position="108"/>
    </location>
</feature>
<dbReference type="AlphaFoldDB" id="A0A4P9Y1X9"/>
<dbReference type="EMBL" id="KZ988213">
    <property type="protein sequence ID" value="RKP12763.1"/>
    <property type="molecule type" value="Genomic_DNA"/>
</dbReference>
<sequence length="415" mass="45204">METRSALTGTRPLGKDDVSVGFSGRISGGGMAVIGGYWPRSLANFSTLRRRLSRLAPLAEEEEEEEEDEGDDDGDEEKKEEDKNYHDGDQAEFEGSCRYMRNGRSRHRRKAQVKRLGKLEHLFGVFPPPSLTVQAPPITQHDSGSAPAMCITSSSTATAGVTEDEEDVSLRAEREAKKHRESLLSLLLEEDEETVDSLLEFLQGASADEAKEDRASGRRSKSMRRRKMRKLQKFFGKSLEGDEMEQQKLMTDGWDASSWSWLRGRTPGSLDEANTDGGGGGVGCGGGRGRKNGRRRRLTVGSSKSTASTSVSPPSVSPGPRRGSAGTHSQPGSPPISSSRRGSRLRWSPGSVGCGVDISVDGENEPLDPQLMVPFIREDEVELKPRRKYSFQSIWGTSGEGTVEAGGSEPQVSRS</sequence>
<feature type="compositionally biased region" description="Acidic residues" evidence="1">
    <location>
        <begin position="59"/>
        <end position="75"/>
    </location>
</feature>
<accession>A0A4P9Y1X9</accession>